<name>A0A1W2AT76_9HYPH</name>
<evidence type="ECO:0008006" key="4">
    <source>
        <dbReference type="Google" id="ProtNLM"/>
    </source>
</evidence>
<dbReference type="PANTHER" id="PTHR36302">
    <property type="entry name" value="BLR7088 PROTEIN"/>
    <property type="match status" value="1"/>
</dbReference>
<keyword evidence="3" id="KW-1185">Reference proteome</keyword>
<dbReference type="Gene3D" id="2.60.40.1890">
    <property type="entry name" value="PCu(A)C copper chaperone"/>
    <property type="match status" value="1"/>
</dbReference>
<sequence>MTTLFRGLGAALTFTALSAAIALTGAASAHEYKMGEVAIGHPWTRATLPNAKVAGAYMSFTNSGKEPARLVGGSSPLSEGVEIHEMSMQDGVMKMQALENGLDIPAGETVTLEPGGYHIMMTGLKKSIAEGDKVPLTLTFANGETVNVELAAEAVGAKSSGMAGKGETMIDHGATGHDVSGETHEHQH</sequence>
<gene>
    <name evidence="2" type="ORF">SAMN06297251_10553</name>
</gene>
<dbReference type="Pfam" id="PF04314">
    <property type="entry name" value="PCuAC"/>
    <property type="match status" value="1"/>
</dbReference>
<dbReference type="PANTHER" id="PTHR36302:SF1">
    <property type="entry name" value="COPPER CHAPERONE PCU(A)C"/>
    <property type="match status" value="1"/>
</dbReference>
<proteinExistence type="predicted"/>
<organism evidence="2 3">
    <name type="scientific">Fulvimarina manganoxydans</name>
    <dbReference type="NCBI Taxonomy" id="937218"/>
    <lineage>
        <taxon>Bacteria</taxon>
        <taxon>Pseudomonadati</taxon>
        <taxon>Pseudomonadota</taxon>
        <taxon>Alphaproteobacteria</taxon>
        <taxon>Hyphomicrobiales</taxon>
        <taxon>Aurantimonadaceae</taxon>
        <taxon>Fulvimarina</taxon>
    </lineage>
</organism>
<feature type="signal peptide" evidence="1">
    <location>
        <begin position="1"/>
        <end position="29"/>
    </location>
</feature>
<feature type="chain" id="PRO_5012822804" description="Copper(I)-binding protein" evidence="1">
    <location>
        <begin position="30"/>
        <end position="188"/>
    </location>
</feature>
<evidence type="ECO:0000313" key="3">
    <source>
        <dbReference type="Proteomes" id="UP000192656"/>
    </source>
</evidence>
<dbReference type="AlphaFoldDB" id="A0A1W2AT76"/>
<accession>A0A1W2AT76</accession>
<dbReference type="STRING" id="937218.SAMN06297251_10553"/>
<evidence type="ECO:0000256" key="1">
    <source>
        <dbReference type="SAM" id="SignalP"/>
    </source>
</evidence>
<dbReference type="Proteomes" id="UP000192656">
    <property type="component" value="Unassembled WGS sequence"/>
</dbReference>
<dbReference type="InterPro" id="IPR058248">
    <property type="entry name" value="Lxx211020-like"/>
</dbReference>
<evidence type="ECO:0000313" key="2">
    <source>
        <dbReference type="EMBL" id="SMC63661.1"/>
    </source>
</evidence>
<reference evidence="2 3" key="1">
    <citation type="submission" date="2017-04" db="EMBL/GenBank/DDBJ databases">
        <authorList>
            <person name="Afonso C.L."/>
            <person name="Miller P.J."/>
            <person name="Scott M.A."/>
            <person name="Spackman E."/>
            <person name="Goraichik I."/>
            <person name="Dimitrov K.M."/>
            <person name="Suarez D.L."/>
            <person name="Swayne D.E."/>
        </authorList>
    </citation>
    <scope>NUCLEOTIDE SEQUENCE [LARGE SCALE GENOMIC DNA]</scope>
    <source>
        <strain evidence="2 3">CGMCC 1.10972</strain>
    </source>
</reference>
<dbReference type="InterPro" id="IPR036182">
    <property type="entry name" value="PCuAC_sf"/>
</dbReference>
<dbReference type="EMBL" id="FWXR01000005">
    <property type="protein sequence ID" value="SMC63661.1"/>
    <property type="molecule type" value="Genomic_DNA"/>
</dbReference>
<dbReference type="InterPro" id="IPR007410">
    <property type="entry name" value="LpqE-like"/>
</dbReference>
<keyword evidence="1" id="KW-0732">Signal</keyword>
<protein>
    <recommendedName>
        <fullName evidence="4">Copper(I)-binding protein</fullName>
    </recommendedName>
</protein>
<dbReference type="SUPFAM" id="SSF110087">
    <property type="entry name" value="DR1885-like metal-binding protein"/>
    <property type="match status" value="1"/>
</dbReference>
<dbReference type="OrthoDB" id="9796962at2"/>
<dbReference type="RefSeq" id="WP_084409493.1">
    <property type="nucleotide sequence ID" value="NZ_FWXR01000005.1"/>
</dbReference>